<evidence type="ECO:0000313" key="2">
    <source>
        <dbReference type="EMBL" id="KKU89315.1"/>
    </source>
</evidence>
<dbReference type="Pfam" id="PF00175">
    <property type="entry name" value="NAD_binding_1"/>
    <property type="match status" value="1"/>
</dbReference>
<organism evidence="2 3">
    <name type="scientific">Candidatus Wolfebacteria bacterium GW2011_GWA2_47_9b</name>
    <dbReference type="NCBI Taxonomy" id="1619005"/>
    <lineage>
        <taxon>Bacteria</taxon>
        <taxon>Candidatus Wolfeibacteriota</taxon>
    </lineage>
</organism>
<evidence type="ECO:0000259" key="1">
    <source>
        <dbReference type="Pfam" id="PF00175"/>
    </source>
</evidence>
<feature type="non-terminal residue" evidence="2">
    <location>
        <position position="1"/>
    </location>
</feature>
<feature type="domain" description="Oxidoreductase FAD/NAD(P)-binding" evidence="1">
    <location>
        <begin position="9"/>
        <end position="69"/>
    </location>
</feature>
<accession>A0A0G1X4G8</accession>
<evidence type="ECO:0000313" key="3">
    <source>
        <dbReference type="Proteomes" id="UP000033882"/>
    </source>
</evidence>
<dbReference type="Gene3D" id="3.40.50.80">
    <property type="entry name" value="Nucleotide-binding domain of ferredoxin-NADP reductase (FNR) module"/>
    <property type="match status" value="1"/>
</dbReference>
<name>A0A0G1X4G8_9BACT</name>
<dbReference type="SUPFAM" id="SSF52343">
    <property type="entry name" value="Ferredoxin reductase-like, C-terminal NADP-linked domain"/>
    <property type="match status" value="1"/>
</dbReference>
<comment type="caution">
    <text evidence="2">The sequence shown here is derived from an EMBL/GenBank/DDBJ whole genome shotgun (WGS) entry which is preliminary data.</text>
</comment>
<dbReference type="GO" id="GO:0016491">
    <property type="term" value="F:oxidoreductase activity"/>
    <property type="evidence" value="ECO:0007669"/>
    <property type="project" value="InterPro"/>
</dbReference>
<dbReference type="EMBL" id="LCPB01000016">
    <property type="protein sequence ID" value="KKU89315.1"/>
    <property type="molecule type" value="Genomic_DNA"/>
</dbReference>
<dbReference type="AlphaFoldDB" id="A0A0G1X4G8"/>
<dbReference type="Proteomes" id="UP000033882">
    <property type="component" value="Unassembled WGS sequence"/>
</dbReference>
<reference evidence="2 3" key="1">
    <citation type="journal article" date="2015" name="Nature">
        <title>rRNA introns, odd ribosomes, and small enigmatic genomes across a large radiation of phyla.</title>
        <authorList>
            <person name="Brown C.T."/>
            <person name="Hug L.A."/>
            <person name="Thomas B.C."/>
            <person name="Sharon I."/>
            <person name="Castelle C.J."/>
            <person name="Singh A."/>
            <person name="Wilkins M.J."/>
            <person name="Williams K.H."/>
            <person name="Banfield J.F."/>
        </authorList>
    </citation>
    <scope>NUCLEOTIDE SEQUENCE [LARGE SCALE GENOMIC DNA]</scope>
</reference>
<protein>
    <submittedName>
        <fullName evidence="2">Oxidoreductase FAD/NAD</fullName>
    </submittedName>
</protein>
<proteinExistence type="predicted"/>
<dbReference type="InterPro" id="IPR039261">
    <property type="entry name" value="FNR_nucleotide-bd"/>
</dbReference>
<dbReference type="InterPro" id="IPR001433">
    <property type="entry name" value="OxRdtase_FAD/NAD-bd"/>
</dbReference>
<gene>
    <name evidence="2" type="ORF">UY19_C0016G0001</name>
</gene>
<sequence length="92" mass="10575">EDIAFKLLFDEAVEAGWLKAVYTITNAIPYGWHGRTGYITADMIKEEIPEYMKNIFYISGPQPMVSAFEKLLSEMGIPKQQVKTDYFPGYEE</sequence>